<comment type="similarity">
    <text evidence="2">Belongs to the ABC-2 integral membrane protein family.</text>
</comment>
<evidence type="ECO:0000256" key="7">
    <source>
        <dbReference type="ARBA" id="ARBA00023136"/>
    </source>
</evidence>
<feature type="transmembrane region" description="Helical" evidence="8">
    <location>
        <begin position="25"/>
        <end position="47"/>
    </location>
</feature>
<proteinExistence type="inferred from homology"/>
<evidence type="ECO:0000256" key="8">
    <source>
        <dbReference type="SAM" id="Phobius"/>
    </source>
</evidence>
<evidence type="ECO:0000256" key="2">
    <source>
        <dbReference type="ARBA" id="ARBA00007783"/>
    </source>
</evidence>
<evidence type="ECO:0000256" key="5">
    <source>
        <dbReference type="ARBA" id="ARBA00022692"/>
    </source>
</evidence>
<dbReference type="AlphaFoldDB" id="D3HR09"/>
<keyword evidence="11" id="KW-1185">Reference proteome</keyword>
<evidence type="ECO:0000256" key="3">
    <source>
        <dbReference type="ARBA" id="ARBA00022448"/>
    </source>
</evidence>
<dbReference type="HOGENOM" id="CLU_039483_8_0_6"/>
<comment type="subcellular location">
    <subcellularLocation>
        <location evidence="1">Cell membrane</location>
        <topology evidence="1">Multi-pass membrane protein</topology>
    </subcellularLocation>
</comment>
<reference evidence="10 11" key="1">
    <citation type="journal article" date="2010" name="PLoS Genet.">
        <title>Analysis of the Legionella longbeachae genome and transcriptome uncovers unique strategies to cause Legionnaires' disease.</title>
        <authorList>
            <person name="Cazalet C."/>
            <person name="Gomez-Valero L."/>
            <person name="Rusniok C."/>
            <person name="Lomma M."/>
            <person name="Dervins-Ravault D."/>
            <person name="Newton H."/>
            <person name="Sansom F."/>
            <person name="Jarraud S."/>
            <person name="Zidane N."/>
            <person name="Ma L."/>
            <person name="Bouchier C."/>
            <person name="Etienne J."/>
            <person name="Hartland E."/>
            <person name="Buchrieser C."/>
        </authorList>
    </citation>
    <scope>NUCLEOTIDE SEQUENCE [LARGE SCALE GENOMIC DNA]</scope>
    <source>
        <strain evidence="10 11">NSW150</strain>
    </source>
</reference>
<evidence type="ECO:0000259" key="9">
    <source>
        <dbReference type="PROSITE" id="PS51012"/>
    </source>
</evidence>
<dbReference type="GO" id="GO:0005886">
    <property type="term" value="C:plasma membrane"/>
    <property type="evidence" value="ECO:0007669"/>
    <property type="project" value="UniProtKB-SubCell"/>
</dbReference>
<dbReference type="Gene3D" id="3.40.1710.10">
    <property type="entry name" value="abc type-2 transporter like domain"/>
    <property type="match status" value="1"/>
</dbReference>
<accession>D3HR09</accession>
<feature type="domain" description="ABC transmembrane type-2" evidence="9">
    <location>
        <begin position="150"/>
        <end position="375"/>
    </location>
</feature>
<dbReference type="PANTHER" id="PTHR30294">
    <property type="entry name" value="MEMBRANE COMPONENT OF ABC TRANSPORTER YHHJ-RELATED"/>
    <property type="match status" value="1"/>
</dbReference>
<dbReference type="Proteomes" id="UP000001060">
    <property type="component" value="Chromosome"/>
</dbReference>
<dbReference type="InterPro" id="IPR013525">
    <property type="entry name" value="ABC2_TM"/>
</dbReference>
<feature type="transmembrane region" description="Helical" evidence="8">
    <location>
        <begin position="350"/>
        <end position="372"/>
    </location>
</feature>
<evidence type="ECO:0000256" key="1">
    <source>
        <dbReference type="ARBA" id="ARBA00004651"/>
    </source>
</evidence>
<evidence type="ECO:0000256" key="4">
    <source>
        <dbReference type="ARBA" id="ARBA00022475"/>
    </source>
</evidence>
<feature type="transmembrane region" description="Helical" evidence="8">
    <location>
        <begin position="184"/>
        <end position="205"/>
    </location>
</feature>
<dbReference type="GO" id="GO:0140359">
    <property type="term" value="F:ABC-type transporter activity"/>
    <property type="evidence" value="ECO:0007669"/>
    <property type="project" value="InterPro"/>
</dbReference>
<dbReference type="PROSITE" id="PS51012">
    <property type="entry name" value="ABC_TM2"/>
    <property type="match status" value="1"/>
</dbReference>
<sequence>MARFSLFRLHGLVVKEFVQLKRDRFTMALIIGLPIIQLLLFGLAINVNPKHLPTALMNYDQGPFARTLIHGLENTNYFKFVYFPHTEKEAQYLLSTNQVKFILTIPSDFSRKLIRKEHPAALLEADGTDPVSVVYALSASNNLMSTVFNNDLIGSIHEPIQHQTPAELRTHINYNASAITQYNIVPGLLGLVLSMTFVMVSAMALARERERGNWECLLATSLKPLEVMIGKSLPLIVIGYLQVFIILIIAVSFFRIPFLGSLWLFLLIILPFILANLFVGILFSTFAKNQLEASQLSTLFMMPSLLLSGFAFPFKGMPYWAQFIGNLLPLTHFNNIVRGMMLKGIGFHEVMIDLGPILLFMCVSLFLALRFYKQTLD</sequence>
<evidence type="ECO:0000313" key="10">
    <source>
        <dbReference type="EMBL" id="CBJ11331.1"/>
    </source>
</evidence>
<dbReference type="Pfam" id="PF12698">
    <property type="entry name" value="ABC2_membrane_3"/>
    <property type="match status" value="1"/>
</dbReference>
<keyword evidence="6 8" id="KW-1133">Transmembrane helix</keyword>
<dbReference type="GeneID" id="40925215"/>
<organism evidence="10 11">
    <name type="scientific">Legionella longbeachae serogroup 1 (strain NSW150)</name>
    <dbReference type="NCBI Taxonomy" id="661367"/>
    <lineage>
        <taxon>Bacteria</taxon>
        <taxon>Pseudomonadati</taxon>
        <taxon>Pseudomonadota</taxon>
        <taxon>Gammaproteobacteria</taxon>
        <taxon>Legionellales</taxon>
        <taxon>Legionellaceae</taxon>
        <taxon>Legionella</taxon>
    </lineage>
</organism>
<dbReference type="KEGG" id="llo:LLO_0981"/>
<dbReference type="OrthoDB" id="9808686at2"/>
<evidence type="ECO:0000256" key="6">
    <source>
        <dbReference type="ARBA" id="ARBA00022989"/>
    </source>
</evidence>
<protein>
    <submittedName>
        <fullName evidence="10">Putative ABC transporter, permease component</fullName>
    </submittedName>
</protein>
<dbReference type="InterPro" id="IPR047817">
    <property type="entry name" value="ABC2_TM_bact-type"/>
</dbReference>
<dbReference type="PANTHER" id="PTHR30294:SF29">
    <property type="entry name" value="MULTIDRUG ABC TRANSPORTER PERMEASE YBHS-RELATED"/>
    <property type="match status" value="1"/>
</dbReference>
<dbReference type="STRING" id="661367.LLO_0981"/>
<dbReference type="eggNOG" id="COG0842">
    <property type="taxonomic scope" value="Bacteria"/>
</dbReference>
<dbReference type="EMBL" id="FN650140">
    <property type="protein sequence ID" value="CBJ11331.1"/>
    <property type="molecule type" value="Genomic_DNA"/>
</dbReference>
<gene>
    <name evidence="10" type="ordered locus">LLO_0981</name>
</gene>
<keyword evidence="5 8" id="KW-0812">Transmembrane</keyword>
<keyword evidence="7 8" id="KW-0472">Membrane</keyword>
<feature type="transmembrane region" description="Helical" evidence="8">
    <location>
        <begin position="262"/>
        <end position="284"/>
    </location>
</feature>
<name>D3HR09_LEGLN</name>
<evidence type="ECO:0000313" key="11">
    <source>
        <dbReference type="Proteomes" id="UP000001060"/>
    </source>
</evidence>
<dbReference type="RefSeq" id="WP_003632366.1">
    <property type="nucleotide sequence ID" value="NC_013861.1"/>
</dbReference>
<feature type="transmembrane region" description="Helical" evidence="8">
    <location>
        <begin position="233"/>
        <end position="256"/>
    </location>
</feature>
<dbReference type="InterPro" id="IPR051449">
    <property type="entry name" value="ABC-2_transporter_component"/>
</dbReference>
<keyword evidence="4" id="KW-1003">Cell membrane</keyword>
<feature type="transmembrane region" description="Helical" evidence="8">
    <location>
        <begin position="296"/>
        <end position="314"/>
    </location>
</feature>
<keyword evidence="3" id="KW-0813">Transport</keyword>